<comment type="caution">
    <text evidence="2">The sequence shown here is derived from an EMBL/GenBank/DDBJ whole genome shotgun (WGS) entry which is preliminary data.</text>
</comment>
<name>A0AAE0CTH7_9ROSI</name>
<dbReference type="EMBL" id="JANJYI010000001">
    <property type="protein sequence ID" value="KAK2662892.1"/>
    <property type="molecule type" value="Genomic_DNA"/>
</dbReference>
<feature type="signal peptide" evidence="1">
    <location>
        <begin position="1"/>
        <end position="26"/>
    </location>
</feature>
<dbReference type="AlphaFoldDB" id="A0AAE0CTH7"/>
<dbReference type="InterPro" id="IPR052343">
    <property type="entry name" value="Retrotransposon-Effector_Assoc"/>
</dbReference>
<dbReference type="PANTHER" id="PTHR46890">
    <property type="entry name" value="NON-LTR RETROLELEMENT REVERSE TRANSCRIPTASE-LIKE PROTEIN-RELATED"/>
    <property type="match status" value="1"/>
</dbReference>
<protein>
    <recommendedName>
        <fullName evidence="4">Reverse transcriptase domain-containing protein</fullName>
    </recommendedName>
</protein>
<keyword evidence="1" id="KW-0732">Signal</keyword>
<feature type="chain" id="PRO_5042097081" description="Reverse transcriptase domain-containing protein" evidence="1">
    <location>
        <begin position="27"/>
        <end position="307"/>
    </location>
</feature>
<dbReference type="Proteomes" id="UP001280121">
    <property type="component" value="Unassembled WGS sequence"/>
</dbReference>
<accession>A0AAE0CTH7</accession>
<evidence type="ECO:0000313" key="3">
    <source>
        <dbReference type="Proteomes" id="UP001280121"/>
    </source>
</evidence>
<organism evidence="2 3">
    <name type="scientific">Dipteronia dyeriana</name>
    <dbReference type="NCBI Taxonomy" id="168575"/>
    <lineage>
        <taxon>Eukaryota</taxon>
        <taxon>Viridiplantae</taxon>
        <taxon>Streptophyta</taxon>
        <taxon>Embryophyta</taxon>
        <taxon>Tracheophyta</taxon>
        <taxon>Spermatophyta</taxon>
        <taxon>Magnoliopsida</taxon>
        <taxon>eudicotyledons</taxon>
        <taxon>Gunneridae</taxon>
        <taxon>Pentapetalae</taxon>
        <taxon>rosids</taxon>
        <taxon>malvids</taxon>
        <taxon>Sapindales</taxon>
        <taxon>Sapindaceae</taxon>
        <taxon>Hippocastanoideae</taxon>
        <taxon>Acereae</taxon>
        <taxon>Dipteronia</taxon>
    </lineage>
</organism>
<evidence type="ECO:0008006" key="4">
    <source>
        <dbReference type="Google" id="ProtNLM"/>
    </source>
</evidence>
<keyword evidence="3" id="KW-1185">Reference proteome</keyword>
<reference evidence="2" key="1">
    <citation type="journal article" date="2023" name="Plant J.">
        <title>Genome sequences and population genomics provide insights into the demographic history, inbreeding, and mutation load of two 'living fossil' tree species of Dipteronia.</title>
        <authorList>
            <person name="Feng Y."/>
            <person name="Comes H.P."/>
            <person name="Chen J."/>
            <person name="Zhu S."/>
            <person name="Lu R."/>
            <person name="Zhang X."/>
            <person name="Li P."/>
            <person name="Qiu J."/>
            <person name="Olsen K.M."/>
            <person name="Qiu Y."/>
        </authorList>
    </citation>
    <scope>NUCLEOTIDE SEQUENCE</scope>
    <source>
        <strain evidence="2">KIB01</strain>
    </source>
</reference>
<evidence type="ECO:0000256" key="1">
    <source>
        <dbReference type="SAM" id="SignalP"/>
    </source>
</evidence>
<dbReference type="PANTHER" id="PTHR46890:SF50">
    <property type="entry name" value="RNA-DIRECTED DNA POLYMERASE, EUKARYOTA, REVERSE TRANSCRIPTASE ZINC-BINDING DOMAIN PROTEIN-RELATED"/>
    <property type="match status" value="1"/>
</dbReference>
<proteinExistence type="predicted"/>
<evidence type="ECO:0000313" key="2">
    <source>
        <dbReference type="EMBL" id="KAK2662892.1"/>
    </source>
</evidence>
<gene>
    <name evidence="2" type="ORF">Ddye_001466</name>
</gene>
<sequence length="307" mass="35379">MAAWACLDCFLISLEILSWFPNLVQRGLNRSLSDHNVVTIGGEKVEWGPSPFSFVNSWLQLRDLMNEALMVWKETKKEGTTRVSLAAKVKASKCRVKNWIKENKKKCSRTKLFEKGLAVVDKMARRDSYGSLFNQGRVWSFFKNHFKKEKWCRPKIRRLNFLQISAMDNSMLERRFTIEVVWAAISGYDGNKAPSPNGFNLNFFKANWEVIQGDFMKFLNEFYGNGSLVKDVNHSFITLIPKCAHSETLMDFRPISLVGSMYKILGKVLANRLKKVMNMVIGENQMAFAQKHQIMDSFVIAKEIIHS</sequence>